<dbReference type="InterPro" id="IPR011051">
    <property type="entry name" value="RmlC_Cupin_sf"/>
</dbReference>
<evidence type="ECO:0000313" key="3">
    <source>
        <dbReference type="EMBL" id="BAE48880.1"/>
    </source>
</evidence>
<keyword evidence="4" id="KW-1185">Reference proteome</keyword>
<dbReference type="InterPro" id="IPR014710">
    <property type="entry name" value="RmlC-like_jellyroll"/>
</dbReference>
<feature type="compositionally biased region" description="Polar residues" evidence="1">
    <location>
        <begin position="150"/>
        <end position="159"/>
    </location>
</feature>
<protein>
    <recommendedName>
        <fullName evidence="2">Cupin fold metalloprotein WbuC cupin domain-containing protein</fullName>
    </recommendedName>
</protein>
<dbReference type="SUPFAM" id="SSF51182">
    <property type="entry name" value="RmlC-like cupins"/>
    <property type="match status" value="1"/>
</dbReference>
<name>Q2WB95_PARM1</name>
<dbReference type="OrthoDB" id="7345979at2"/>
<accession>Q2WB95</accession>
<dbReference type="InterPro" id="IPR027565">
    <property type="entry name" value="Cupin_WbuC"/>
</dbReference>
<proteinExistence type="predicted"/>
<sequence>MPAVIYNTDDVALVGRDMLETLKAEAVNAPLRRSRLCLHRTPEDPLHEMVIAFCRDSYVRPHRHLTKTESFHVIEGRILVVLFDDNGRVTHRIPMTPPGGDNPFLYRVAAPIWHTLIPETDFAVIHEVTNGPFRAEDGDFAPWSPDDPESSQAYRASLV</sequence>
<dbReference type="RefSeq" id="WP_011382523.1">
    <property type="nucleotide sequence ID" value="NC_007626.1"/>
</dbReference>
<dbReference type="CDD" id="cd07005">
    <property type="entry name" value="cupin_WbuC-like"/>
    <property type="match status" value="1"/>
</dbReference>
<dbReference type="KEGG" id="mag:amb0076"/>
<dbReference type="InterPro" id="IPR046058">
    <property type="entry name" value="WbuC_cupin"/>
</dbReference>
<dbReference type="NCBIfam" id="TIGR04366">
    <property type="entry name" value="cupin_WbuC"/>
    <property type="match status" value="1"/>
</dbReference>
<feature type="region of interest" description="Disordered" evidence="1">
    <location>
        <begin position="136"/>
        <end position="159"/>
    </location>
</feature>
<feature type="domain" description="Cupin fold metalloprotein WbuC cupin" evidence="2">
    <location>
        <begin position="16"/>
        <end position="93"/>
    </location>
</feature>
<gene>
    <name evidence="3" type="ordered locus">amb0076</name>
</gene>
<reference evidence="3 4" key="1">
    <citation type="journal article" date="2005" name="DNA Res.">
        <title>Complete genome sequence of the facultative anaerobic magnetotactic bacterium Magnetospirillum sp. strain AMB-1.</title>
        <authorList>
            <person name="Matsunaga T."/>
            <person name="Okamura Y."/>
            <person name="Fukuda Y."/>
            <person name="Wahyudi A.T."/>
            <person name="Murase Y."/>
            <person name="Takeyama H."/>
        </authorList>
    </citation>
    <scope>NUCLEOTIDE SEQUENCE [LARGE SCALE GENOMIC DNA]</scope>
    <source>
        <strain evidence="4">ATCC 700264 / AMB-1</strain>
    </source>
</reference>
<dbReference type="STRING" id="342108.amb0076"/>
<dbReference type="Pfam" id="PF19480">
    <property type="entry name" value="DUF6016"/>
    <property type="match status" value="1"/>
</dbReference>
<evidence type="ECO:0000259" key="2">
    <source>
        <dbReference type="Pfam" id="PF19480"/>
    </source>
</evidence>
<dbReference type="Proteomes" id="UP000007058">
    <property type="component" value="Chromosome"/>
</dbReference>
<organism evidence="3 4">
    <name type="scientific">Paramagnetospirillum magneticum (strain ATCC 700264 / AMB-1)</name>
    <name type="common">Magnetospirillum magneticum</name>
    <dbReference type="NCBI Taxonomy" id="342108"/>
    <lineage>
        <taxon>Bacteria</taxon>
        <taxon>Pseudomonadati</taxon>
        <taxon>Pseudomonadota</taxon>
        <taxon>Alphaproteobacteria</taxon>
        <taxon>Rhodospirillales</taxon>
        <taxon>Magnetospirillaceae</taxon>
        <taxon>Paramagnetospirillum</taxon>
    </lineage>
</organism>
<dbReference type="EMBL" id="AP007255">
    <property type="protein sequence ID" value="BAE48880.1"/>
    <property type="molecule type" value="Genomic_DNA"/>
</dbReference>
<dbReference type="Gene3D" id="2.60.120.10">
    <property type="entry name" value="Jelly Rolls"/>
    <property type="match status" value="1"/>
</dbReference>
<dbReference type="AlphaFoldDB" id="Q2WB95"/>
<evidence type="ECO:0000256" key="1">
    <source>
        <dbReference type="SAM" id="MobiDB-lite"/>
    </source>
</evidence>
<dbReference type="HOGENOM" id="CLU_121835_1_0_5"/>
<evidence type="ECO:0000313" key="4">
    <source>
        <dbReference type="Proteomes" id="UP000007058"/>
    </source>
</evidence>